<proteinExistence type="predicted"/>
<dbReference type="EMBL" id="CP026948">
    <property type="protein sequence ID" value="AWB84567.1"/>
    <property type="molecule type" value="Genomic_DNA"/>
</dbReference>
<protein>
    <submittedName>
        <fullName evidence="2">Uncharacterized protein</fullName>
    </submittedName>
</protein>
<feature type="region of interest" description="Disordered" evidence="1">
    <location>
        <begin position="386"/>
        <end position="408"/>
    </location>
</feature>
<gene>
    <name evidence="2" type="ORF">C3E79_08780</name>
</gene>
<dbReference type="InterPro" id="IPR011048">
    <property type="entry name" value="Haem_d1_sf"/>
</dbReference>
<dbReference type="AlphaFoldDB" id="A0A2S0WFK7"/>
<reference evidence="3" key="1">
    <citation type="submission" date="2018-01" db="EMBL/GenBank/DDBJ databases">
        <authorList>
            <person name="Li J."/>
        </authorList>
    </citation>
    <scope>NUCLEOTIDE SEQUENCE [LARGE SCALE GENOMIC DNA]</scope>
    <source>
        <strain evidence="3">2184</strain>
    </source>
</reference>
<evidence type="ECO:0000256" key="1">
    <source>
        <dbReference type="SAM" id="MobiDB-lite"/>
    </source>
</evidence>
<feature type="region of interest" description="Disordered" evidence="1">
    <location>
        <begin position="175"/>
        <end position="194"/>
    </location>
</feature>
<evidence type="ECO:0000313" key="3">
    <source>
        <dbReference type="Proteomes" id="UP000244754"/>
    </source>
</evidence>
<keyword evidence="3" id="KW-1185">Reference proteome</keyword>
<organism evidence="2 3">
    <name type="scientific">Corynebacterium liangguodongii</name>
    <dbReference type="NCBI Taxonomy" id="2079535"/>
    <lineage>
        <taxon>Bacteria</taxon>
        <taxon>Bacillati</taxon>
        <taxon>Actinomycetota</taxon>
        <taxon>Actinomycetes</taxon>
        <taxon>Mycobacteriales</taxon>
        <taxon>Corynebacteriaceae</taxon>
        <taxon>Corynebacterium</taxon>
    </lineage>
</organism>
<dbReference type="Proteomes" id="UP000244754">
    <property type="component" value="Chromosome"/>
</dbReference>
<feature type="compositionally biased region" description="Low complexity" evidence="1">
    <location>
        <begin position="391"/>
        <end position="408"/>
    </location>
</feature>
<name>A0A2S0WFK7_9CORY</name>
<dbReference type="KEGG" id="clia:C3E79_08780"/>
<dbReference type="SUPFAM" id="SSF51004">
    <property type="entry name" value="C-terminal (heme d1) domain of cytochrome cd1-nitrite reductase"/>
    <property type="match status" value="1"/>
</dbReference>
<evidence type="ECO:0000313" key="2">
    <source>
        <dbReference type="EMBL" id="AWB84567.1"/>
    </source>
</evidence>
<accession>A0A2S0WFK7</accession>
<sequence length="408" mass="43123">MVVGLCTKYLGVQHGLNVVVPSVALFDPHSAQLLASRELRKDGLLGGVYGYLDEHDRVVIAEGHDIVRIGYHNANGRWVLTEETRTPLPDLGTDAPMAGVAPDGEDRVWFATKDSVVGVIDHDGRVSTARLGGGAESIANGLTGRPDGASVLTSHALYEVALTDDGEVTTSWRRDYDRSSGRKPGQLSWGSGTTPTVFGENGQWVAIVDNRDDSPQLRVFDVATGADVCSMPAFETSGPGTENSIIADGATLWIPSTYGFDYPPLAVDGPSVPADAPYTGGLTKIEVTAQGCTRVWENNTRIATLPMLTKKDHTIWALSTGKADGSAEHEVSLIGVDAETGAETHRLPIGLQPFDAPLQLTGMITPAGEFWQATATRLLRVGADAGTGTAPSSYSPPNRLSSSGATFQ</sequence>